<dbReference type="Pfam" id="PF11523">
    <property type="entry name" value="DUF3223"/>
    <property type="match status" value="1"/>
</dbReference>
<evidence type="ECO:0000256" key="1">
    <source>
        <dbReference type="ARBA" id="ARBA00003913"/>
    </source>
</evidence>
<dbReference type="Pfam" id="PF01086">
    <property type="entry name" value="Clathrin_lg_ch"/>
    <property type="match status" value="1"/>
</dbReference>
<name>A0A078G7B3_BRANA</name>
<dbReference type="Proteomes" id="UP000028999">
    <property type="component" value="Unassembled WGS sequence"/>
</dbReference>
<reference evidence="10 11" key="1">
    <citation type="journal article" date="2014" name="Science">
        <title>Plant genetics. Early allopolyploid evolution in the post-Neolithic Brassica napus oilseed genome.</title>
        <authorList>
            <person name="Chalhoub B."/>
            <person name="Denoeud F."/>
            <person name="Liu S."/>
            <person name="Parkin I.A."/>
            <person name="Tang H."/>
            <person name="Wang X."/>
            <person name="Chiquet J."/>
            <person name="Belcram H."/>
            <person name="Tong C."/>
            <person name="Samans B."/>
            <person name="Correa M."/>
            <person name="Da Silva C."/>
            <person name="Just J."/>
            <person name="Falentin C."/>
            <person name="Koh C.S."/>
            <person name="Le Clainche I."/>
            <person name="Bernard M."/>
            <person name="Bento P."/>
            <person name="Noel B."/>
            <person name="Labadie K."/>
            <person name="Alberti A."/>
            <person name="Charles M."/>
            <person name="Arnaud D."/>
            <person name="Guo H."/>
            <person name="Daviaud C."/>
            <person name="Alamery S."/>
            <person name="Jabbari K."/>
            <person name="Zhao M."/>
            <person name="Edger P.P."/>
            <person name="Chelaifa H."/>
            <person name="Tack D."/>
            <person name="Lassalle G."/>
            <person name="Mestiri I."/>
            <person name="Schnel N."/>
            <person name="Le Paslier M.C."/>
            <person name="Fan G."/>
            <person name="Renault V."/>
            <person name="Bayer P.E."/>
            <person name="Golicz A.A."/>
            <person name="Manoli S."/>
            <person name="Lee T.H."/>
            <person name="Thi V.H."/>
            <person name="Chalabi S."/>
            <person name="Hu Q."/>
            <person name="Fan C."/>
            <person name="Tollenaere R."/>
            <person name="Lu Y."/>
            <person name="Battail C."/>
            <person name="Shen J."/>
            <person name="Sidebottom C.H."/>
            <person name="Wang X."/>
            <person name="Canaguier A."/>
            <person name="Chauveau A."/>
            <person name="Berard A."/>
            <person name="Deniot G."/>
            <person name="Guan M."/>
            <person name="Liu Z."/>
            <person name="Sun F."/>
            <person name="Lim Y.P."/>
            <person name="Lyons E."/>
            <person name="Town C.D."/>
            <person name="Bancroft I."/>
            <person name="Wang X."/>
            <person name="Meng J."/>
            <person name="Ma J."/>
            <person name="Pires J.C."/>
            <person name="King G.J."/>
            <person name="Brunel D."/>
            <person name="Delourme R."/>
            <person name="Renard M."/>
            <person name="Aury J.M."/>
            <person name="Adams K.L."/>
            <person name="Batley J."/>
            <person name="Snowdon R.J."/>
            <person name="Tost J."/>
            <person name="Edwards D."/>
            <person name="Zhou Y."/>
            <person name="Hua W."/>
            <person name="Sharpe A.G."/>
            <person name="Paterson A.H."/>
            <person name="Guan C."/>
            <person name="Wincker P."/>
        </authorList>
    </citation>
    <scope>NUCLEOTIDE SEQUENCE [LARGE SCALE GENOMIC DNA]</scope>
    <source>
        <strain evidence="11">cv. Darmor-bzh</strain>
    </source>
</reference>
<sequence length="472" mass="53160">MNKEETALSLETESDPVAWGSIAKQNSETEAGASTWVTRDKGNSKTESDPASWGTQASGEFQPRSIHLLAAHREAGPMVVVVVQTGRGTVLLGPLDSWWNNVCRLISTQRLRCFFVVSTDGVKQYFSYRKCINNYLVEKYPNLAEEFIAKYYKKRDNANRVRNSKTTTHHLETPPLVKKSRLVMEVKTLRHKLLVMEVEILRHRLNLLVTEVKTPRHSLRLRLNLLVGKMSVFDDSFVILGDDASESAPVSAYDGSVHVDDSTDDVFAAPSSDYGNEDGVFGSSGGHDGPILPPPSEMESDEGTALREWRRQNAIQLEEKEKREKELRNQIIEEANQFKEEFRKKRELACENNKAANREKEKLYVETQEKLYAEASKNYWKAIAELVPKEVPTIEKRRGKKKEDDPKKPTISVIQGPKPGKPTDLSRMRQILLKLKQNPPTHLKLAPQPSSEAAAPPKNVPETKPTEPVAAA</sequence>
<dbReference type="InterPro" id="IPR000996">
    <property type="entry name" value="Clathrin_L-chain"/>
</dbReference>
<comment type="similarity">
    <text evidence="3 7">Belongs to the clathrin light chain family.</text>
</comment>
<dbReference type="GO" id="GO:0005198">
    <property type="term" value="F:structural molecule activity"/>
    <property type="evidence" value="ECO:0007669"/>
    <property type="project" value="InterPro"/>
</dbReference>
<dbReference type="GO" id="GO:0072583">
    <property type="term" value="P:clathrin-dependent endocytosis"/>
    <property type="evidence" value="ECO:0000318"/>
    <property type="project" value="GO_Central"/>
</dbReference>
<evidence type="ECO:0000256" key="8">
    <source>
        <dbReference type="SAM" id="Coils"/>
    </source>
</evidence>
<dbReference type="EMBL" id="LK032108">
    <property type="protein sequence ID" value="CDY20508.1"/>
    <property type="molecule type" value="Genomic_DNA"/>
</dbReference>
<evidence type="ECO:0000256" key="6">
    <source>
        <dbReference type="ARBA" id="ARBA00023329"/>
    </source>
</evidence>
<accession>A0A078G7B3</accession>
<evidence type="ECO:0000256" key="5">
    <source>
        <dbReference type="ARBA" id="ARBA00023176"/>
    </source>
</evidence>
<dbReference type="Gene3D" id="3.10.450.40">
    <property type="match status" value="1"/>
</dbReference>
<keyword evidence="4 7" id="KW-0472">Membrane</keyword>
<evidence type="ECO:0000256" key="7">
    <source>
        <dbReference type="RuleBase" id="RU363137"/>
    </source>
</evidence>
<dbReference type="STRING" id="3708.A0A078G7B3"/>
<keyword evidence="6 7" id="KW-0968">Cytoplasmic vesicle</keyword>
<keyword evidence="8" id="KW-0175">Coiled coil</keyword>
<gene>
    <name evidence="10" type="primary">BnaC04g05360D</name>
    <name evidence="10" type="ORF">GSBRNA2T00012617001</name>
</gene>
<dbReference type="GO" id="GO:0030125">
    <property type="term" value="C:clathrin vesicle coat"/>
    <property type="evidence" value="ECO:0000318"/>
    <property type="project" value="GO_Central"/>
</dbReference>
<dbReference type="PaxDb" id="3708-A0A078G7B3"/>
<dbReference type="GO" id="GO:0030130">
    <property type="term" value="C:clathrin coat of trans-Golgi network vesicle"/>
    <property type="evidence" value="ECO:0007669"/>
    <property type="project" value="InterPro"/>
</dbReference>
<feature type="region of interest" description="Disordered" evidence="9">
    <location>
        <begin position="1"/>
        <end position="58"/>
    </location>
</feature>
<keyword evidence="11" id="KW-1185">Reference proteome</keyword>
<evidence type="ECO:0000256" key="9">
    <source>
        <dbReference type="SAM" id="MobiDB-lite"/>
    </source>
</evidence>
<comment type="function">
    <text evidence="1 7">Clathrin is the major protein of the polyhedral coat of coated pits and vesicles.</text>
</comment>
<organism evidence="10 11">
    <name type="scientific">Brassica napus</name>
    <name type="common">Rape</name>
    <dbReference type="NCBI Taxonomy" id="3708"/>
    <lineage>
        <taxon>Eukaryota</taxon>
        <taxon>Viridiplantae</taxon>
        <taxon>Streptophyta</taxon>
        <taxon>Embryophyta</taxon>
        <taxon>Tracheophyta</taxon>
        <taxon>Spermatophyta</taxon>
        <taxon>Magnoliopsida</taxon>
        <taxon>eudicotyledons</taxon>
        <taxon>Gunneridae</taxon>
        <taxon>Pentapetalae</taxon>
        <taxon>rosids</taxon>
        <taxon>malvids</taxon>
        <taxon>Brassicales</taxon>
        <taxon>Brassicaceae</taxon>
        <taxon>Brassiceae</taxon>
        <taxon>Brassica</taxon>
    </lineage>
</organism>
<dbReference type="Gramene" id="CDY20508">
    <property type="protein sequence ID" value="CDY20508"/>
    <property type="gene ID" value="GSBRNA2T00012617001"/>
</dbReference>
<evidence type="ECO:0000256" key="3">
    <source>
        <dbReference type="ARBA" id="ARBA00005263"/>
    </source>
</evidence>
<protein>
    <recommendedName>
        <fullName evidence="7">Clathrin light chain</fullName>
    </recommendedName>
</protein>
<dbReference type="PANTHER" id="PTHR10639:SF38">
    <property type="entry name" value="CLATHRIN LIGHT CHAIN 2"/>
    <property type="match status" value="1"/>
</dbReference>
<feature type="compositionally biased region" description="Basic and acidic residues" evidence="9">
    <location>
        <begin position="392"/>
        <end position="408"/>
    </location>
</feature>
<evidence type="ECO:0000313" key="11">
    <source>
        <dbReference type="Proteomes" id="UP000028999"/>
    </source>
</evidence>
<evidence type="ECO:0000313" key="10">
    <source>
        <dbReference type="EMBL" id="CDY20508.1"/>
    </source>
</evidence>
<evidence type="ECO:0000256" key="4">
    <source>
        <dbReference type="ARBA" id="ARBA00023136"/>
    </source>
</evidence>
<dbReference type="GO" id="GO:0030132">
    <property type="term" value="C:clathrin coat of coated pit"/>
    <property type="evidence" value="ECO:0007669"/>
    <property type="project" value="InterPro"/>
</dbReference>
<evidence type="ECO:0000256" key="2">
    <source>
        <dbReference type="ARBA" id="ARBA00004180"/>
    </source>
</evidence>
<proteinExistence type="inferred from homology"/>
<feature type="region of interest" description="Disordered" evidence="9">
    <location>
        <begin position="277"/>
        <end position="300"/>
    </location>
</feature>
<dbReference type="PANTHER" id="PTHR10639">
    <property type="entry name" value="CLATHRIN LIGHT CHAIN"/>
    <property type="match status" value="1"/>
</dbReference>
<feature type="region of interest" description="Disordered" evidence="9">
    <location>
        <begin position="391"/>
        <end position="472"/>
    </location>
</feature>
<dbReference type="GO" id="GO:0006886">
    <property type="term" value="P:intracellular protein transport"/>
    <property type="evidence" value="ECO:0007669"/>
    <property type="project" value="InterPro"/>
</dbReference>
<keyword evidence="5 7" id="KW-0168">Coated pit</keyword>
<feature type="compositionally biased region" description="Basic and acidic residues" evidence="9">
    <location>
        <begin position="38"/>
        <end position="48"/>
    </location>
</feature>
<dbReference type="AlphaFoldDB" id="A0A078G7B3"/>
<feature type="compositionally biased region" description="Low complexity" evidence="9">
    <location>
        <begin position="446"/>
        <end position="457"/>
    </location>
</feature>
<feature type="coiled-coil region" evidence="8">
    <location>
        <begin position="306"/>
        <end position="359"/>
    </location>
</feature>
<comment type="subcellular location">
    <subcellularLocation>
        <location evidence="2 7">Cytoplasmic vesicle membrane</location>
        <topology evidence="2 7">Peripheral membrane protein</topology>
        <orientation evidence="2 7">Cytoplasmic side</orientation>
    </subcellularLocation>
    <subcellularLocation>
        <location evidence="7">Membrane</location>
        <location evidence="7">Coated pit</location>
        <topology evidence="7">Peripheral membrane protein</topology>
        <orientation evidence="7">Cytoplasmic side</orientation>
    </subcellularLocation>
    <text evidence="7">Cytoplasmic face of coated pits and vesicles.</text>
</comment>
<dbReference type="GO" id="GO:0005886">
    <property type="term" value="C:plasma membrane"/>
    <property type="evidence" value="ECO:0000318"/>
    <property type="project" value="GO_Central"/>
</dbReference>
<dbReference type="GO" id="GO:0032050">
    <property type="term" value="F:clathrin heavy chain binding"/>
    <property type="evidence" value="ECO:0000318"/>
    <property type="project" value="GO_Central"/>
</dbReference>